<dbReference type="InterPro" id="IPR005064">
    <property type="entry name" value="BUG"/>
</dbReference>
<accession>A0A375FI72</accession>
<dbReference type="EMBL" id="OGUS01000004">
    <property type="protein sequence ID" value="SPC05115.1"/>
    <property type="molecule type" value="Genomic_DNA"/>
</dbReference>
<dbReference type="PANTHER" id="PTHR42928">
    <property type="entry name" value="TRICARBOXYLATE-BINDING PROTEIN"/>
    <property type="match status" value="1"/>
</dbReference>
<reference evidence="6" key="2">
    <citation type="submission" date="2018-01" db="EMBL/GenBank/DDBJ databases">
        <authorList>
            <person name="Gaut B.S."/>
            <person name="Morton B.R."/>
            <person name="Clegg M.T."/>
            <person name="Duvall M.R."/>
        </authorList>
    </citation>
    <scope>NUCLEOTIDE SEQUENCE [LARGE SCALE GENOMIC DNA]</scope>
</reference>
<dbReference type="SUPFAM" id="SSF53850">
    <property type="entry name" value="Periplasmic binding protein-like II"/>
    <property type="match status" value="1"/>
</dbReference>
<dbReference type="OrthoDB" id="8876774at2"/>
<evidence type="ECO:0000313" key="5">
    <source>
        <dbReference type="EMBL" id="SPC18162.1"/>
    </source>
</evidence>
<evidence type="ECO:0000313" key="4">
    <source>
        <dbReference type="EMBL" id="SPC05115.1"/>
    </source>
</evidence>
<gene>
    <name evidence="5" type="ORF">CO2235_MP10364</name>
    <name evidence="4" type="ORF">CO2235_U1010069</name>
    <name evidence="3" type="ORF">JTE92_01385</name>
</gene>
<dbReference type="PANTHER" id="PTHR42928:SF5">
    <property type="entry name" value="BLR1237 PROTEIN"/>
    <property type="match status" value="1"/>
</dbReference>
<organism evidence="4 6">
    <name type="scientific">Cupriavidus oxalaticus</name>
    <dbReference type="NCBI Taxonomy" id="96344"/>
    <lineage>
        <taxon>Bacteria</taxon>
        <taxon>Pseudomonadati</taxon>
        <taxon>Pseudomonadota</taxon>
        <taxon>Betaproteobacteria</taxon>
        <taxon>Burkholderiales</taxon>
        <taxon>Burkholderiaceae</taxon>
        <taxon>Cupriavidus</taxon>
    </lineage>
</organism>
<evidence type="ECO:0000313" key="3">
    <source>
        <dbReference type="EMBL" id="QRQ91627.1"/>
    </source>
</evidence>
<sequence length="329" mass="34305">MTENVNLRRRALLQGGAGLALSSLVVHGAAQTWPARPIRLLTGYAPGGSSDITARAISAPLARLLGQPIVVDNKPGASSALAAAEVARAAPDGYTLGLLDNAPMTIVPSLRNPGYDPLTGFTSISMVTQMPQVLVAAPTLPANSVRELIELMKKQPGKLNYGSGGSGSVGHLCAELLKSRSQTVAVHVPYRGAAPVVTALMAGEIQFAFLTYTGTAAFLKSGNLKALAVSSTTRLPTLPQVPTIAENVLPGFDAPGWFALLAPAGLPAGIVAILNKALADTMKMPAIVSRMEELGQIIATGKVDPKQTIPTELEQWKRLITERKIVVDG</sequence>
<dbReference type="CDD" id="cd07012">
    <property type="entry name" value="PBP2_Bug_TTT"/>
    <property type="match status" value="1"/>
</dbReference>
<dbReference type="EMBL" id="CP069811">
    <property type="protein sequence ID" value="QRQ91627.1"/>
    <property type="molecule type" value="Genomic_DNA"/>
</dbReference>
<geneLocation type="plasmid" evidence="6">
    <name>co2235_mp</name>
</geneLocation>
<dbReference type="Gene3D" id="3.40.190.150">
    <property type="entry name" value="Bordetella uptake gene, domain 1"/>
    <property type="match status" value="1"/>
</dbReference>
<dbReference type="Pfam" id="PF03401">
    <property type="entry name" value="TctC"/>
    <property type="match status" value="1"/>
</dbReference>
<dbReference type="PIRSF" id="PIRSF017082">
    <property type="entry name" value="YflP"/>
    <property type="match status" value="1"/>
</dbReference>
<dbReference type="Proteomes" id="UP000623307">
    <property type="component" value="Chromosome 1"/>
</dbReference>
<name>A0A375FI72_9BURK</name>
<dbReference type="InterPro" id="IPR042100">
    <property type="entry name" value="Bug_dom1"/>
</dbReference>
<keyword evidence="2" id="KW-0812">Transmembrane</keyword>
<feature type="transmembrane region" description="Helical" evidence="2">
    <location>
        <begin position="256"/>
        <end position="274"/>
    </location>
</feature>
<evidence type="ECO:0000313" key="7">
    <source>
        <dbReference type="Proteomes" id="UP000623307"/>
    </source>
</evidence>
<dbReference type="EMBL" id="OGUS01000132">
    <property type="protein sequence ID" value="SPC18162.1"/>
    <property type="molecule type" value="Genomic_DNA"/>
</dbReference>
<dbReference type="AlphaFoldDB" id="A0A375FI72"/>
<evidence type="ECO:0000256" key="2">
    <source>
        <dbReference type="SAM" id="Phobius"/>
    </source>
</evidence>
<keyword evidence="7" id="KW-1185">Reference proteome</keyword>
<evidence type="ECO:0000256" key="1">
    <source>
        <dbReference type="ARBA" id="ARBA00006987"/>
    </source>
</evidence>
<reference evidence="3 7" key="3">
    <citation type="submission" date="2021-02" db="EMBL/GenBank/DDBJ databases">
        <title>Complete Genome Sequence of Cupriavidus oxalaticus Strain Ox1, a Soil Oxalate-Degrading Species.</title>
        <authorList>
            <person name="Palmieri F."/>
            <person name="Udriet P."/>
            <person name="Deuasquier M."/>
            <person name="Beaudoing E."/>
            <person name="Johnson S.L."/>
            <person name="Davenport K.W."/>
            <person name="Chain P.S."/>
            <person name="Bindschedler S."/>
            <person name="Junier P."/>
        </authorList>
    </citation>
    <scope>NUCLEOTIDE SEQUENCE [LARGE SCALE GENOMIC DNA]</scope>
    <source>
        <strain evidence="3 7">Ox1</strain>
    </source>
</reference>
<reference evidence="4 6" key="1">
    <citation type="submission" date="2018-01" db="EMBL/GenBank/DDBJ databases">
        <authorList>
            <person name="Clerissi C."/>
        </authorList>
    </citation>
    <scope>NUCLEOTIDE SEQUENCE</scope>
    <source>
        <strain evidence="4">Cupriavidus oxalaticus LMG 2235</strain>
        <plasmid evidence="6">co2235_mp</plasmid>
    </source>
</reference>
<protein>
    <submittedName>
        <fullName evidence="3">Tripartite tricarboxylate transporter substrate binding protein</fullName>
    </submittedName>
</protein>
<evidence type="ECO:0000313" key="6">
    <source>
        <dbReference type="Proteomes" id="UP000256862"/>
    </source>
</evidence>
<keyword evidence="2" id="KW-1133">Transmembrane helix</keyword>
<proteinExistence type="inferred from homology"/>
<comment type="similarity">
    <text evidence="1">Belongs to the UPF0065 (bug) family.</text>
</comment>
<dbReference type="Gene3D" id="3.40.190.10">
    <property type="entry name" value="Periplasmic binding protein-like II"/>
    <property type="match status" value="1"/>
</dbReference>
<keyword evidence="2" id="KW-0472">Membrane</keyword>
<dbReference type="RefSeq" id="WP_063239409.1">
    <property type="nucleotide sequence ID" value="NZ_CP069809.1"/>
</dbReference>
<dbReference type="GeneID" id="303488145"/>
<dbReference type="Proteomes" id="UP000256862">
    <property type="component" value="Plasmid CO2235_mp"/>
</dbReference>